<comment type="function">
    <text evidence="1 6">Required for the transposition of the insertion element.</text>
</comment>
<evidence type="ECO:0000313" key="8">
    <source>
        <dbReference type="Proteomes" id="UP000625079"/>
    </source>
</evidence>
<keyword evidence="3 6" id="KW-0815">Transposition</keyword>
<sequence>MPSSPGRTARRSCPRKAIYRAESADAAALRLAEFEAEWGKRYPAIGQIWRKAWEHVVPFFAFAPGIRKMIYTTNGVEALHRSLRKIIKTRGSFPTDEAALKLLYLALRNAGVYWRRPVEWTAAMGQFAIHFGARFPGTAR</sequence>
<protein>
    <recommendedName>
        <fullName evidence="6">Mutator family transposase</fullName>
    </recommendedName>
</protein>
<dbReference type="Proteomes" id="UP000625079">
    <property type="component" value="Unassembled WGS sequence"/>
</dbReference>
<dbReference type="GO" id="GO:0003677">
    <property type="term" value="F:DNA binding"/>
    <property type="evidence" value="ECO:0007669"/>
    <property type="project" value="UniProtKB-UniRule"/>
</dbReference>
<dbReference type="InterPro" id="IPR001207">
    <property type="entry name" value="Transposase_mutator"/>
</dbReference>
<reference evidence="7" key="1">
    <citation type="journal article" date="2014" name="Int. J. Syst. Evol. Microbiol.">
        <title>Complete genome sequence of Corynebacterium casei LMG S-19264T (=DSM 44701T), isolated from a smear-ripened cheese.</title>
        <authorList>
            <consortium name="US DOE Joint Genome Institute (JGI-PGF)"/>
            <person name="Walter F."/>
            <person name="Albersmeier A."/>
            <person name="Kalinowski J."/>
            <person name="Ruckert C."/>
        </authorList>
    </citation>
    <scope>NUCLEOTIDE SEQUENCE</scope>
    <source>
        <strain evidence="7">CGMCC 1.15034</strain>
    </source>
</reference>
<comment type="caution">
    <text evidence="7">The sequence shown here is derived from an EMBL/GenBank/DDBJ whole genome shotgun (WGS) entry which is preliminary data.</text>
</comment>
<proteinExistence type="inferred from homology"/>
<dbReference type="Pfam" id="PF00872">
    <property type="entry name" value="Transposase_mut"/>
    <property type="match status" value="1"/>
</dbReference>
<name>A0AA88BCZ0_9BRAD</name>
<dbReference type="AlphaFoldDB" id="A0AA88BCZ0"/>
<evidence type="ECO:0000256" key="3">
    <source>
        <dbReference type="ARBA" id="ARBA00022578"/>
    </source>
</evidence>
<gene>
    <name evidence="7" type="ORF">GCM10010987_79510</name>
</gene>
<dbReference type="PANTHER" id="PTHR33217:SF8">
    <property type="entry name" value="MUTATOR FAMILY TRANSPOSASE"/>
    <property type="match status" value="1"/>
</dbReference>
<dbReference type="EMBL" id="BMHC01000045">
    <property type="protein sequence ID" value="GGI34464.1"/>
    <property type="molecule type" value="Genomic_DNA"/>
</dbReference>
<keyword evidence="4 6" id="KW-0238">DNA-binding</keyword>
<keyword evidence="6" id="KW-0814">Transposable element</keyword>
<evidence type="ECO:0000256" key="4">
    <source>
        <dbReference type="ARBA" id="ARBA00023125"/>
    </source>
</evidence>
<evidence type="ECO:0000256" key="5">
    <source>
        <dbReference type="ARBA" id="ARBA00023172"/>
    </source>
</evidence>
<organism evidence="7 8">
    <name type="scientific">Bradyrhizobium guangdongense</name>
    <dbReference type="NCBI Taxonomy" id="1325090"/>
    <lineage>
        <taxon>Bacteria</taxon>
        <taxon>Pseudomonadati</taxon>
        <taxon>Pseudomonadota</taxon>
        <taxon>Alphaproteobacteria</taxon>
        <taxon>Hyphomicrobiales</taxon>
        <taxon>Nitrobacteraceae</taxon>
        <taxon>Bradyrhizobium</taxon>
    </lineage>
</organism>
<evidence type="ECO:0000256" key="1">
    <source>
        <dbReference type="ARBA" id="ARBA00002190"/>
    </source>
</evidence>
<evidence type="ECO:0000313" key="7">
    <source>
        <dbReference type="EMBL" id="GGI34464.1"/>
    </source>
</evidence>
<reference evidence="7" key="2">
    <citation type="submission" date="2022-12" db="EMBL/GenBank/DDBJ databases">
        <authorList>
            <person name="Sun Q."/>
            <person name="Zhou Y."/>
        </authorList>
    </citation>
    <scope>NUCLEOTIDE SEQUENCE</scope>
    <source>
        <strain evidence="7">CGMCC 1.15034</strain>
    </source>
</reference>
<evidence type="ECO:0000256" key="6">
    <source>
        <dbReference type="RuleBase" id="RU365089"/>
    </source>
</evidence>
<accession>A0AA88BCZ0</accession>
<dbReference type="GO" id="GO:0006313">
    <property type="term" value="P:DNA transposition"/>
    <property type="evidence" value="ECO:0007669"/>
    <property type="project" value="UniProtKB-UniRule"/>
</dbReference>
<evidence type="ECO:0000256" key="2">
    <source>
        <dbReference type="ARBA" id="ARBA00010961"/>
    </source>
</evidence>
<dbReference type="GO" id="GO:0004803">
    <property type="term" value="F:transposase activity"/>
    <property type="evidence" value="ECO:0007669"/>
    <property type="project" value="UniProtKB-UniRule"/>
</dbReference>
<comment type="similarity">
    <text evidence="2 6">Belongs to the transposase mutator family.</text>
</comment>
<keyword evidence="5 6" id="KW-0233">DNA recombination</keyword>
<dbReference type="PANTHER" id="PTHR33217">
    <property type="entry name" value="TRANSPOSASE FOR INSERTION SEQUENCE ELEMENT IS1081"/>
    <property type="match status" value="1"/>
</dbReference>